<gene>
    <name evidence="1" type="ORF">L5014_01615</name>
</gene>
<evidence type="ECO:0000313" key="2">
    <source>
        <dbReference type="Proteomes" id="UP001139308"/>
    </source>
</evidence>
<name>A0A9X1UCY5_9BURK</name>
<dbReference type="EMBL" id="JAKLJA010000001">
    <property type="protein sequence ID" value="MCG5072069.1"/>
    <property type="molecule type" value="Genomic_DNA"/>
</dbReference>
<dbReference type="RefSeq" id="WP_238461836.1">
    <property type="nucleotide sequence ID" value="NZ_JAKLJA010000001.1"/>
</dbReference>
<reference evidence="1" key="1">
    <citation type="submission" date="2022-01" db="EMBL/GenBank/DDBJ databases">
        <title>Genome sequence and assembly of Parabukholderia sp. RG36.</title>
        <authorList>
            <person name="Chhetri G."/>
        </authorList>
    </citation>
    <scope>NUCLEOTIDE SEQUENCE</scope>
    <source>
        <strain evidence="1">RG36</strain>
    </source>
</reference>
<protein>
    <submittedName>
        <fullName evidence="1">Uncharacterized protein</fullName>
    </submittedName>
</protein>
<keyword evidence="2" id="KW-1185">Reference proteome</keyword>
<evidence type="ECO:0000313" key="1">
    <source>
        <dbReference type="EMBL" id="MCG5072069.1"/>
    </source>
</evidence>
<dbReference type="Proteomes" id="UP001139308">
    <property type="component" value="Unassembled WGS sequence"/>
</dbReference>
<sequence>MFSGADGALDYTDYVEVENEQEKAMPAVDQLWGTFAVDDHLRKRAFVAETLLFDHLIVPVPALEEKQALTNWDNKLWNPKRALETVEVLGNLVTPVSWDKALRDRYRERYGRSLLNEHAAFDIGNARQMSKDAFAKHATRILLADRASDEADEAYFRRIQSIDVDPAATVEIVAGYGSYGQLQVDAPLEMTGDFSAGAEGATLLFGWEFVVPEESGLSCRVLLERAVKLAERKDFIESRREFHEWRRKLIANHIGPEKARSEMLRCLTEFNAIVDKKRQRSRVLTALQVGAAAAPLADFAIPGLGAGSAVMLALGAFVFDKAVPEPRPGSRERIAALVHDSREAFGWPRTG</sequence>
<organism evidence="1 2">
    <name type="scientific">Paraburkholderia tagetis</name>
    <dbReference type="NCBI Taxonomy" id="2913261"/>
    <lineage>
        <taxon>Bacteria</taxon>
        <taxon>Pseudomonadati</taxon>
        <taxon>Pseudomonadota</taxon>
        <taxon>Betaproteobacteria</taxon>
        <taxon>Burkholderiales</taxon>
        <taxon>Burkholderiaceae</taxon>
        <taxon>Paraburkholderia</taxon>
    </lineage>
</organism>
<accession>A0A9X1UCY5</accession>
<comment type="caution">
    <text evidence="1">The sequence shown here is derived from an EMBL/GenBank/DDBJ whole genome shotgun (WGS) entry which is preliminary data.</text>
</comment>
<dbReference type="AlphaFoldDB" id="A0A9X1UCY5"/>
<proteinExistence type="predicted"/>